<sequence length="50" mass="5752">MPSEWIARHDQTLALQGEWTLANYRDIKSALSHYTVNPQRETRLGLSLSP</sequence>
<keyword evidence="2" id="KW-1185">Reference proteome</keyword>
<evidence type="ECO:0000313" key="1">
    <source>
        <dbReference type="EMBL" id="BBI50973.1"/>
    </source>
</evidence>
<dbReference type="Proteomes" id="UP000289555">
    <property type="component" value="Chromosome"/>
</dbReference>
<evidence type="ECO:0000313" key="2">
    <source>
        <dbReference type="Proteomes" id="UP000289555"/>
    </source>
</evidence>
<accession>A0ABM7GJY5</accession>
<gene>
    <name evidence="1" type="ORF">HORIV_33940</name>
</gene>
<organism evidence="1 2">
    <name type="scientific">Vreelandella olivaria</name>
    <dbReference type="NCBI Taxonomy" id="390919"/>
    <lineage>
        <taxon>Bacteria</taxon>
        <taxon>Pseudomonadati</taxon>
        <taxon>Pseudomonadota</taxon>
        <taxon>Gammaproteobacteria</taxon>
        <taxon>Oceanospirillales</taxon>
        <taxon>Halomonadaceae</taxon>
        <taxon>Vreelandella</taxon>
    </lineage>
</organism>
<proteinExistence type="predicted"/>
<dbReference type="EMBL" id="AP019416">
    <property type="protein sequence ID" value="BBI50973.1"/>
    <property type="molecule type" value="Genomic_DNA"/>
</dbReference>
<protein>
    <submittedName>
        <fullName evidence="1">Uncharacterized protein</fullName>
    </submittedName>
</protein>
<name>A0ABM7GJY5_9GAMM</name>
<reference evidence="2" key="1">
    <citation type="journal article" date="2019" name="Microbiol. Resour. Announc.">
        <title>Complete Genome Sequence of Halomonas olivaria, a Moderately Halophilic Bacterium Isolated from Olive Processing Effluents, Obtained by Nanopore Sequencing.</title>
        <authorList>
            <person name="Nagata S."/>
            <person name="Ii K.M."/>
            <person name="Tsukimi T."/>
            <person name="Miura M.C."/>
            <person name="Galipon J."/>
            <person name="Arakawa K."/>
        </authorList>
    </citation>
    <scope>NUCLEOTIDE SEQUENCE [LARGE SCALE GENOMIC DNA]</scope>
    <source>
        <strain evidence="2">TYRC17</strain>
    </source>
</reference>